<keyword evidence="2" id="KW-0812">Transmembrane</keyword>
<keyword evidence="2" id="KW-1133">Transmembrane helix</keyword>
<evidence type="ECO:0000259" key="3">
    <source>
        <dbReference type="Pfam" id="PF00188"/>
    </source>
</evidence>
<feature type="domain" description="SCP" evidence="3">
    <location>
        <begin position="148"/>
        <end position="264"/>
    </location>
</feature>
<evidence type="ECO:0000256" key="1">
    <source>
        <dbReference type="SAM" id="MobiDB-lite"/>
    </source>
</evidence>
<comment type="caution">
    <text evidence="4">The sequence shown here is derived from an EMBL/GenBank/DDBJ whole genome shotgun (WGS) entry which is preliminary data.</text>
</comment>
<evidence type="ECO:0000313" key="4">
    <source>
        <dbReference type="EMBL" id="MDN4475501.1"/>
    </source>
</evidence>
<dbReference type="InterPro" id="IPR014044">
    <property type="entry name" value="CAP_dom"/>
</dbReference>
<dbReference type="PANTHER" id="PTHR31157">
    <property type="entry name" value="SCP DOMAIN-CONTAINING PROTEIN"/>
    <property type="match status" value="1"/>
</dbReference>
<dbReference type="PANTHER" id="PTHR31157:SF1">
    <property type="entry name" value="SCP DOMAIN-CONTAINING PROTEIN"/>
    <property type="match status" value="1"/>
</dbReference>
<dbReference type="Pfam" id="PF00188">
    <property type="entry name" value="CAP"/>
    <property type="match status" value="1"/>
</dbReference>
<proteinExistence type="predicted"/>
<dbReference type="Gene3D" id="3.40.33.10">
    <property type="entry name" value="CAP"/>
    <property type="match status" value="1"/>
</dbReference>
<organism evidence="4 5">
    <name type="scientific">Demequina litoralis</name>
    <dbReference type="NCBI Taxonomy" id="3051660"/>
    <lineage>
        <taxon>Bacteria</taxon>
        <taxon>Bacillati</taxon>
        <taxon>Actinomycetota</taxon>
        <taxon>Actinomycetes</taxon>
        <taxon>Micrococcales</taxon>
        <taxon>Demequinaceae</taxon>
        <taxon>Demequina</taxon>
    </lineage>
</organism>
<dbReference type="InterPro" id="IPR035940">
    <property type="entry name" value="CAP_sf"/>
</dbReference>
<feature type="compositionally biased region" description="Pro residues" evidence="1">
    <location>
        <begin position="86"/>
        <end position="96"/>
    </location>
</feature>
<accession>A0ABT8G8P0</accession>
<evidence type="ECO:0000313" key="5">
    <source>
        <dbReference type="Proteomes" id="UP001172728"/>
    </source>
</evidence>
<dbReference type="EMBL" id="JAUHPW010000004">
    <property type="protein sequence ID" value="MDN4475501.1"/>
    <property type="molecule type" value="Genomic_DNA"/>
</dbReference>
<name>A0ABT8G8P0_9MICO</name>
<dbReference type="CDD" id="cd05379">
    <property type="entry name" value="CAP_bacterial"/>
    <property type="match status" value="1"/>
</dbReference>
<feature type="compositionally biased region" description="Low complexity" evidence="1">
    <location>
        <begin position="97"/>
        <end position="120"/>
    </location>
</feature>
<feature type="transmembrane region" description="Helical" evidence="2">
    <location>
        <begin position="20"/>
        <end position="42"/>
    </location>
</feature>
<dbReference type="SUPFAM" id="SSF55797">
    <property type="entry name" value="PR-1-like"/>
    <property type="match status" value="1"/>
</dbReference>
<protein>
    <submittedName>
        <fullName evidence="4">CAP domain-containing protein</fullName>
    </submittedName>
</protein>
<keyword evidence="2" id="KW-0472">Membrane</keyword>
<dbReference type="RefSeq" id="WP_301132599.1">
    <property type="nucleotide sequence ID" value="NZ_JAUHPW010000004.1"/>
</dbReference>
<reference evidence="4" key="1">
    <citation type="submission" date="2023-06" db="EMBL/GenBank/DDBJ databases">
        <title>Sysu t00192.</title>
        <authorList>
            <person name="Gao L."/>
            <person name="Fang B.-Z."/>
            <person name="Li W.-J."/>
        </authorList>
    </citation>
    <scope>NUCLEOTIDE SEQUENCE</scope>
    <source>
        <strain evidence="4">SYSU T00192</strain>
    </source>
</reference>
<gene>
    <name evidence="4" type="ORF">QQX09_06500</name>
</gene>
<evidence type="ECO:0000256" key="2">
    <source>
        <dbReference type="SAM" id="Phobius"/>
    </source>
</evidence>
<keyword evidence="5" id="KW-1185">Reference proteome</keyword>
<feature type="region of interest" description="Disordered" evidence="1">
    <location>
        <begin position="86"/>
        <end position="120"/>
    </location>
</feature>
<sequence>MTEEQEVLERTRRRRRRAPALLLGGLPVLVASTALAGAYSFVPATASYAQDASPVVEPVRAEPVASIHASGTAADASDLRRVTVTVPPPEPEPAPVAAPASSTTTVTGDDAPAAPATSSPAAAPTVSFTSYCANPQAPSSASSVSGLLAATNAERAKLGIAPLTWASDLASAATSWSQQMAAQDSGTSALADALTHNPGRPGAENVGVVYRSTGLAESSAMGKLHVNWVYSPGHCANLMNPAYTQMGAGAAVTEDGTTWYATENFR</sequence>
<dbReference type="Proteomes" id="UP001172728">
    <property type="component" value="Unassembled WGS sequence"/>
</dbReference>